<dbReference type="InterPro" id="IPR029787">
    <property type="entry name" value="Nucleotide_cyclase"/>
</dbReference>
<evidence type="ECO:0000313" key="4">
    <source>
        <dbReference type="Proteomes" id="UP001379945"/>
    </source>
</evidence>
<dbReference type="InterPro" id="IPR000160">
    <property type="entry name" value="GGDEF_dom"/>
</dbReference>
<feature type="transmembrane region" description="Helical" evidence="1">
    <location>
        <begin position="460"/>
        <end position="484"/>
    </location>
</feature>
<dbReference type="InterPro" id="IPR011990">
    <property type="entry name" value="TPR-like_helical_dom_sf"/>
</dbReference>
<evidence type="ECO:0000256" key="1">
    <source>
        <dbReference type="SAM" id="Phobius"/>
    </source>
</evidence>
<accession>A0ABU9C5A3</accession>
<dbReference type="GO" id="GO:0052621">
    <property type="term" value="F:diguanylate cyclase activity"/>
    <property type="evidence" value="ECO:0007669"/>
    <property type="project" value="UniProtKB-EC"/>
</dbReference>
<feature type="domain" description="GGDEF" evidence="2">
    <location>
        <begin position="532"/>
        <end position="670"/>
    </location>
</feature>
<dbReference type="InterPro" id="IPR052163">
    <property type="entry name" value="DGC-Regulatory_Protein"/>
</dbReference>
<dbReference type="Gene3D" id="1.25.40.10">
    <property type="entry name" value="Tetratricopeptide repeat domain"/>
    <property type="match status" value="2"/>
</dbReference>
<keyword evidence="3" id="KW-0808">Transferase</keyword>
<dbReference type="RefSeq" id="WP_341399366.1">
    <property type="nucleotide sequence ID" value="NZ_JBBUTI010000007.1"/>
</dbReference>
<dbReference type="EC" id="2.7.7.65" evidence="3"/>
<dbReference type="Proteomes" id="UP001379945">
    <property type="component" value="Unassembled WGS sequence"/>
</dbReference>
<dbReference type="PROSITE" id="PS50887">
    <property type="entry name" value="GGDEF"/>
    <property type="match status" value="1"/>
</dbReference>
<proteinExistence type="predicted"/>
<keyword evidence="1" id="KW-1133">Transmembrane helix</keyword>
<dbReference type="PANTHER" id="PTHR46663">
    <property type="entry name" value="DIGUANYLATE CYCLASE DGCT-RELATED"/>
    <property type="match status" value="1"/>
</dbReference>
<protein>
    <submittedName>
        <fullName evidence="3">Diguanylate cyclase</fullName>
        <ecNumber evidence="3">2.7.7.65</ecNumber>
    </submittedName>
</protein>
<dbReference type="NCBIfam" id="TIGR00254">
    <property type="entry name" value="GGDEF"/>
    <property type="match status" value="1"/>
</dbReference>
<dbReference type="EMBL" id="JBBUTI010000007">
    <property type="protein sequence ID" value="MEK8047068.1"/>
    <property type="molecule type" value="Genomic_DNA"/>
</dbReference>
<keyword evidence="4" id="KW-1185">Reference proteome</keyword>
<comment type="caution">
    <text evidence="3">The sequence shown here is derived from an EMBL/GenBank/DDBJ whole genome shotgun (WGS) entry which is preliminary data.</text>
</comment>
<evidence type="ECO:0000313" key="3">
    <source>
        <dbReference type="EMBL" id="MEK8047068.1"/>
    </source>
</evidence>
<dbReference type="InterPro" id="IPR043128">
    <property type="entry name" value="Rev_trsase/Diguanyl_cyclase"/>
</dbReference>
<dbReference type="PANTHER" id="PTHR46663:SF2">
    <property type="entry name" value="GGDEF DOMAIN-CONTAINING PROTEIN"/>
    <property type="match status" value="1"/>
</dbReference>
<dbReference type="SUPFAM" id="SSF55073">
    <property type="entry name" value="Nucleotide cyclase"/>
    <property type="match status" value="1"/>
</dbReference>
<dbReference type="Pfam" id="PF00990">
    <property type="entry name" value="GGDEF"/>
    <property type="match status" value="1"/>
</dbReference>
<dbReference type="SMART" id="SM00267">
    <property type="entry name" value="GGDEF"/>
    <property type="match status" value="1"/>
</dbReference>
<gene>
    <name evidence="3" type="ORF">AACH00_11955</name>
</gene>
<name>A0ABU9C5A3_9BURK</name>
<organism evidence="3 4">
    <name type="scientific">Ideonella margarita</name>
    <dbReference type="NCBI Taxonomy" id="2984191"/>
    <lineage>
        <taxon>Bacteria</taxon>
        <taxon>Pseudomonadati</taxon>
        <taxon>Pseudomonadota</taxon>
        <taxon>Betaproteobacteria</taxon>
        <taxon>Burkholderiales</taxon>
        <taxon>Sphaerotilaceae</taxon>
        <taxon>Ideonella</taxon>
    </lineage>
</organism>
<keyword evidence="3" id="KW-0548">Nucleotidyltransferase</keyword>
<reference evidence="3 4" key="1">
    <citation type="submission" date="2024-04" db="EMBL/GenBank/DDBJ databases">
        <title>Novel species of the genus Ideonella isolated from streams.</title>
        <authorList>
            <person name="Lu H."/>
        </authorList>
    </citation>
    <scope>NUCLEOTIDE SEQUENCE [LARGE SCALE GENOMIC DNA]</scope>
    <source>
        <strain evidence="3 4">LYT19W</strain>
    </source>
</reference>
<dbReference type="SUPFAM" id="SSF48452">
    <property type="entry name" value="TPR-like"/>
    <property type="match status" value="2"/>
</dbReference>
<dbReference type="CDD" id="cd01949">
    <property type="entry name" value="GGDEF"/>
    <property type="match status" value="1"/>
</dbReference>
<keyword evidence="1" id="KW-0472">Membrane</keyword>
<sequence>MSEPFALTLRLVSRRLRRCAVLPVGVALAIGLMAGRSEAGLVDLTKLRLPDTHAELQAKLVDLEFEGDDQAVAVLAWLDQVPAPQGVSAAVWQRLRWRTKGSVAARSGLTEEVQQAHKRLLAIQTDGQPDPLAAADALMVLAQSDEHLGRFDDALLNARRAADAYQRFCEGAQPRPGCDYRSLWRVLRMQGSRAEARGARIEAIDFQQRSLDLAVRHADNLLQSLTLSNLALLHQAQGDPVMAQRAMAQADTLGRLAGPLAITRVRVSQSWLATSKGEDATARRFMEEALAQARAAGMERQMALIRVNLADALMRSGRPREALQAIEQALPVLRRVHDVRSEPVLLHNGGLARLALGQVAAGRADLEAALRLWQAAGAWGRMQEALHEHSEALAARGEVHASLDLYHREQALREQIQQSNRDALLKQLREQQQAQAEQRELELLARDNALKATQLDNQSLLYRVWALGVLLLVLASAAVGVLVSRAREANRALRRSEVQLKLQSERDPLTGLANRRHLRDMLKARANGLPRFDGALLLLDLDHFKRVNDRHGHNAGDAVLVEVAHRLGKAVREADLVCRWGGEEFLVFAPHLHGDALDAMAQRLLDAISAEPVLLPDGSSLQVTGSLGYAAFPLPPHQVAVGWEQALNLVDLALFIGKDAGRDRRVCIRDCQARTTSELAQIEQDVAAARARGQVTMDVRSRV</sequence>
<dbReference type="Gene3D" id="3.30.70.270">
    <property type="match status" value="1"/>
</dbReference>
<keyword evidence="1" id="KW-0812">Transmembrane</keyword>
<evidence type="ECO:0000259" key="2">
    <source>
        <dbReference type="PROSITE" id="PS50887"/>
    </source>
</evidence>